<sequence>MRQPDRPLSGYWLPGGPPEWQPYRPVLGQRWYWLPNRPQQRLQGCPVSGAQLLDDEEASCLAYVCEKPYLYVPYSCR</sequence>
<protein>
    <submittedName>
        <fullName evidence="1">Uncharacterized protein</fullName>
    </submittedName>
</protein>
<dbReference type="EMBL" id="OZ020100">
    <property type="protein sequence ID" value="CAK9273320.1"/>
    <property type="molecule type" value="Genomic_DNA"/>
</dbReference>
<accession>A0ABP0X2J4</accession>
<dbReference type="Proteomes" id="UP001497444">
    <property type="component" value="Chromosome 5"/>
</dbReference>
<name>A0ABP0X2J4_9BRYO</name>
<evidence type="ECO:0000313" key="1">
    <source>
        <dbReference type="EMBL" id="CAK9273320.1"/>
    </source>
</evidence>
<evidence type="ECO:0000313" key="2">
    <source>
        <dbReference type="Proteomes" id="UP001497444"/>
    </source>
</evidence>
<gene>
    <name evidence="1" type="ORF">CSSPJE1EN1_LOCUS18798</name>
</gene>
<organism evidence="1 2">
    <name type="scientific">Sphagnum jensenii</name>
    <dbReference type="NCBI Taxonomy" id="128206"/>
    <lineage>
        <taxon>Eukaryota</taxon>
        <taxon>Viridiplantae</taxon>
        <taxon>Streptophyta</taxon>
        <taxon>Embryophyta</taxon>
        <taxon>Bryophyta</taxon>
        <taxon>Sphagnophytina</taxon>
        <taxon>Sphagnopsida</taxon>
        <taxon>Sphagnales</taxon>
        <taxon>Sphagnaceae</taxon>
        <taxon>Sphagnum</taxon>
    </lineage>
</organism>
<reference evidence="1" key="1">
    <citation type="submission" date="2024-02" db="EMBL/GenBank/DDBJ databases">
        <authorList>
            <consortium name="ELIXIR-Norway"/>
            <consortium name="Elixir Norway"/>
        </authorList>
    </citation>
    <scope>NUCLEOTIDE SEQUENCE</scope>
</reference>
<keyword evidence="2" id="KW-1185">Reference proteome</keyword>
<proteinExistence type="predicted"/>